<reference evidence="1" key="2">
    <citation type="submission" date="2020-09" db="EMBL/GenBank/DDBJ databases">
        <authorList>
            <person name="Sun Q."/>
            <person name="Zhou Y."/>
        </authorList>
    </citation>
    <scope>NUCLEOTIDE SEQUENCE</scope>
    <source>
        <strain evidence="1">CGMCC 1.6333</strain>
    </source>
</reference>
<sequence>MNKDTTDIIKNRYNRISSVFDIMDKMMPEKWREDLLKEVKGNVLEIGVGTLLIIQRT</sequence>
<evidence type="ECO:0000313" key="2">
    <source>
        <dbReference type="Proteomes" id="UP000618460"/>
    </source>
</evidence>
<accession>A0A917TUV9</accession>
<dbReference type="Proteomes" id="UP000618460">
    <property type="component" value="Unassembled WGS sequence"/>
</dbReference>
<comment type="caution">
    <text evidence="1">The sequence shown here is derived from an EMBL/GenBank/DDBJ whole genome shotgun (WGS) entry which is preliminary data.</text>
</comment>
<evidence type="ECO:0000313" key="1">
    <source>
        <dbReference type="EMBL" id="GGM36598.1"/>
    </source>
</evidence>
<dbReference type="EMBL" id="BMLG01000014">
    <property type="protein sequence ID" value="GGM36598.1"/>
    <property type="molecule type" value="Genomic_DNA"/>
</dbReference>
<organism evidence="1 2">
    <name type="scientific">Paraliobacillus quinghaiensis</name>
    <dbReference type="NCBI Taxonomy" id="470815"/>
    <lineage>
        <taxon>Bacteria</taxon>
        <taxon>Bacillati</taxon>
        <taxon>Bacillota</taxon>
        <taxon>Bacilli</taxon>
        <taxon>Bacillales</taxon>
        <taxon>Bacillaceae</taxon>
        <taxon>Paraliobacillus</taxon>
    </lineage>
</organism>
<name>A0A917TUV9_9BACI</name>
<keyword evidence="2" id="KW-1185">Reference proteome</keyword>
<proteinExistence type="predicted"/>
<dbReference type="AlphaFoldDB" id="A0A917TUV9"/>
<gene>
    <name evidence="1" type="ORF">GCM10011351_23380</name>
</gene>
<reference evidence="1" key="1">
    <citation type="journal article" date="2014" name="Int. J. Syst. Evol. Microbiol.">
        <title>Complete genome sequence of Corynebacterium casei LMG S-19264T (=DSM 44701T), isolated from a smear-ripened cheese.</title>
        <authorList>
            <consortium name="US DOE Joint Genome Institute (JGI-PGF)"/>
            <person name="Walter F."/>
            <person name="Albersmeier A."/>
            <person name="Kalinowski J."/>
            <person name="Ruckert C."/>
        </authorList>
    </citation>
    <scope>NUCLEOTIDE SEQUENCE</scope>
    <source>
        <strain evidence="1">CGMCC 1.6333</strain>
    </source>
</reference>
<dbReference type="RefSeq" id="WP_308422916.1">
    <property type="nucleotide sequence ID" value="NZ_BMLG01000014.1"/>
</dbReference>
<protein>
    <submittedName>
        <fullName evidence="1">Uncharacterized protein</fullName>
    </submittedName>
</protein>